<dbReference type="KEGG" id="slp:Slip_0026"/>
<accession>D7CIG8</accession>
<name>D7CIG8_SYNLT</name>
<sequence length="88" mass="10279">MTEKEVLLAEDTLNKRLEQTELALVLAKCCLAREQELIDLAVKRWGNLPVLERKKHSIQVWFKHLSEFAQNHYNLRLPYNGGESSYPL</sequence>
<dbReference type="Proteomes" id="UP000000378">
    <property type="component" value="Chromosome"/>
</dbReference>
<dbReference type="AlphaFoldDB" id="D7CIG8"/>
<organism evidence="1 2">
    <name type="scientific">Syntrophothermus lipocalidus (strain DSM 12680 / TGB-C1)</name>
    <dbReference type="NCBI Taxonomy" id="643648"/>
    <lineage>
        <taxon>Bacteria</taxon>
        <taxon>Bacillati</taxon>
        <taxon>Bacillota</taxon>
        <taxon>Clostridia</taxon>
        <taxon>Eubacteriales</taxon>
        <taxon>Syntrophomonadaceae</taxon>
        <taxon>Syntrophothermus</taxon>
    </lineage>
</organism>
<protein>
    <submittedName>
        <fullName evidence="1">Uncharacterized protein</fullName>
    </submittedName>
</protein>
<evidence type="ECO:0000313" key="1">
    <source>
        <dbReference type="EMBL" id="ADI00833.1"/>
    </source>
</evidence>
<dbReference type="EMBL" id="CP002048">
    <property type="protein sequence ID" value="ADI00833.1"/>
    <property type="molecule type" value="Genomic_DNA"/>
</dbReference>
<keyword evidence="2" id="KW-1185">Reference proteome</keyword>
<reference evidence="1 2" key="2">
    <citation type="journal article" date="2010" name="Stand. Genomic Sci.">
        <title>Complete genome sequence of Syntrophothermus lipocalidus type strain (TGB-C1).</title>
        <authorList>
            <person name="Djao O.D."/>
            <person name="Zhang X."/>
            <person name="Lucas S."/>
            <person name="Lapidus A."/>
            <person name="Del Rio T.G."/>
            <person name="Nolan M."/>
            <person name="Tice H."/>
            <person name="Cheng J.F."/>
            <person name="Han C."/>
            <person name="Tapia R."/>
            <person name="Goodwin L."/>
            <person name="Pitluck S."/>
            <person name="Liolios K."/>
            <person name="Ivanova N."/>
            <person name="Mavromatis K."/>
            <person name="Mikhailova N."/>
            <person name="Ovchinnikova G."/>
            <person name="Pati A."/>
            <person name="Brambilla E."/>
            <person name="Chen A."/>
            <person name="Palaniappan K."/>
            <person name="Land M."/>
            <person name="Hauser L."/>
            <person name="Chang Y.J."/>
            <person name="Jeffries C.D."/>
            <person name="Rohde M."/>
            <person name="Sikorski J."/>
            <person name="Spring S."/>
            <person name="Goker M."/>
            <person name="Detter J.C."/>
            <person name="Woyke T."/>
            <person name="Bristow J."/>
            <person name="Eisen J.A."/>
            <person name="Markowitz V."/>
            <person name="Hugenholtz P."/>
            <person name="Kyrpides N.C."/>
            <person name="Klenk H.P."/>
        </authorList>
    </citation>
    <scope>NUCLEOTIDE SEQUENCE [LARGE SCALE GENOMIC DNA]</scope>
    <source>
        <strain evidence="2">DSM 12680 / TGB-C1</strain>
    </source>
</reference>
<dbReference type="RefSeq" id="WP_013174237.1">
    <property type="nucleotide sequence ID" value="NC_014220.1"/>
</dbReference>
<proteinExistence type="predicted"/>
<dbReference type="STRING" id="643648.Slip_0026"/>
<reference evidence="2" key="1">
    <citation type="journal article" date="2010" name="Stand. Genomic Sci.">
        <title>Complete genome sequence of Syntrophothermus lipocalidus type strain (TGB-C1T).</title>
        <authorList>
            <consortium name="US DOE Joint Genome Institute (JGI-PGF)"/>
            <person name="Djao O."/>
            <person name="Zhang X."/>
            <person name="Lucas S."/>
            <person name="Lapidus A."/>
            <person name="Glavina Del Rio T."/>
            <person name="Nolan M."/>
            <person name="Tice H."/>
            <person name="Cheng J."/>
            <person name="Han C."/>
            <person name="Tapia R."/>
            <person name="Goodwin L."/>
            <person name="Pitluck S."/>
            <person name="Liolios K."/>
            <person name="Ivanova N."/>
            <person name="Mavromatis K."/>
            <person name="Mikhailova N."/>
            <person name="Ovchinnikova G."/>
            <person name="Pati A."/>
            <person name="Brambilla E."/>
            <person name="Chen A."/>
            <person name="Palaniappan K."/>
            <person name="Land M."/>
            <person name="Hauser L."/>
            <person name="Chang Y."/>
            <person name="Jeffries C."/>
            <person name="Rohde M."/>
            <person name="Sikorski J."/>
            <person name="Spring S."/>
            <person name="Goker M."/>
            <person name="Detter J."/>
            <person name="Woyke T."/>
            <person name="Bristow J."/>
            <person name="Eisen J."/>
            <person name="Markowitz V."/>
            <person name="Hugenholtz P."/>
            <person name="Kyrpides N."/>
            <person name="Klenk H."/>
        </authorList>
    </citation>
    <scope>NUCLEOTIDE SEQUENCE [LARGE SCALE GENOMIC DNA]</scope>
    <source>
        <strain evidence="2">DSM 12680 / TGB-C1</strain>
    </source>
</reference>
<gene>
    <name evidence="1" type="ordered locus">Slip_0026</name>
</gene>
<dbReference type="HOGENOM" id="CLU_2467916_0_0_9"/>
<evidence type="ECO:0000313" key="2">
    <source>
        <dbReference type="Proteomes" id="UP000000378"/>
    </source>
</evidence>